<dbReference type="PANTHER" id="PTHR43479:SF21">
    <property type="entry name" value="TRANSCRIPTIONAL REGULATOR, TETR FAMILY"/>
    <property type="match status" value="1"/>
</dbReference>
<evidence type="ECO:0000313" key="5">
    <source>
        <dbReference type="Proteomes" id="UP000614200"/>
    </source>
</evidence>
<dbReference type="Pfam" id="PF00440">
    <property type="entry name" value="TetR_N"/>
    <property type="match status" value="1"/>
</dbReference>
<keyword evidence="5" id="KW-1185">Reference proteome</keyword>
<dbReference type="PROSITE" id="PS50977">
    <property type="entry name" value="HTH_TETR_2"/>
    <property type="match status" value="1"/>
</dbReference>
<dbReference type="InterPro" id="IPR009057">
    <property type="entry name" value="Homeodomain-like_sf"/>
</dbReference>
<dbReference type="Gene3D" id="1.10.357.10">
    <property type="entry name" value="Tetracycline Repressor, domain 2"/>
    <property type="match status" value="1"/>
</dbReference>
<dbReference type="SUPFAM" id="SSF46689">
    <property type="entry name" value="Homeodomain-like"/>
    <property type="match status" value="1"/>
</dbReference>
<reference evidence="4 5" key="1">
    <citation type="submission" date="2020-11" db="EMBL/GenBank/DDBJ databases">
        <title>Fusibacter basophilias sp. nov.</title>
        <authorList>
            <person name="Qiu D."/>
        </authorList>
    </citation>
    <scope>NUCLEOTIDE SEQUENCE [LARGE SCALE GENOMIC DNA]</scope>
    <source>
        <strain evidence="4 5">Q10-2</strain>
    </source>
</reference>
<dbReference type="InterPro" id="IPR001647">
    <property type="entry name" value="HTH_TetR"/>
</dbReference>
<feature type="DNA-binding region" description="H-T-H motif" evidence="2">
    <location>
        <begin position="35"/>
        <end position="54"/>
    </location>
</feature>
<organism evidence="4 5">
    <name type="scientific">Fusibacter ferrireducens</name>
    <dbReference type="NCBI Taxonomy" id="2785058"/>
    <lineage>
        <taxon>Bacteria</taxon>
        <taxon>Bacillati</taxon>
        <taxon>Bacillota</taxon>
        <taxon>Clostridia</taxon>
        <taxon>Eubacteriales</taxon>
        <taxon>Eubacteriales Family XII. Incertae Sedis</taxon>
        <taxon>Fusibacter</taxon>
    </lineage>
</organism>
<dbReference type="EMBL" id="JADKNH010000002">
    <property type="protein sequence ID" value="MBF4692211.1"/>
    <property type="molecule type" value="Genomic_DNA"/>
</dbReference>
<evidence type="ECO:0000256" key="1">
    <source>
        <dbReference type="ARBA" id="ARBA00023125"/>
    </source>
</evidence>
<proteinExistence type="predicted"/>
<gene>
    <name evidence="4" type="ORF">ISU02_03745</name>
</gene>
<accession>A0ABR9ZPG5</accession>
<evidence type="ECO:0000256" key="2">
    <source>
        <dbReference type="PROSITE-ProRule" id="PRU00335"/>
    </source>
</evidence>
<dbReference type="InterPro" id="IPR050624">
    <property type="entry name" value="HTH-type_Tx_Regulator"/>
</dbReference>
<evidence type="ECO:0000313" key="4">
    <source>
        <dbReference type="EMBL" id="MBF4692211.1"/>
    </source>
</evidence>
<keyword evidence="1 2" id="KW-0238">DNA-binding</keyword>
<dbReference type="Proteomes" id="UP000614200">
    <property type="component" value="Unassembled WGS sequence"/>
</dbReference>
<name>A0ABR9ZPG5_9FIRM</name>
<protein>
    <submittedName>
        <fullName evidence="4">TetR/AcrR family transcriptional regulator</fullName>
    </submittedName>
</protein>
<evidence type="ECO:0000259" key="3">
    <source>
        <dbReference type="PROSITE" id="PS50977"/>
    </source>
</evidence>
<feature type="domain" description="HTH tetR-type" evidence="3">
    <location>
        <begin position="12"/>
        <end position="72"/>
    </location>
</feature>
<dbReference type="PRINTS" id="PR00455">
    <property type="entry name" value="HTHTETR"/>
</dbReference>
<dbReference type="PANTHER" id="PTHR43479">
    <property type="entry name" value="ACREF/ENVCD OPERON REPRESSOR-RELATED"/>
    <property type="match status" value="1"/>
</dbReference>
<sequence>MKKMNGHTKRAINKQNHIKKSALELFNKYGASKVSIDEIASCANVSKVTIYKYFDSKNGLYLEIVKMIFDEHVDAIQNVINDDLTFFQKLKIIIATKSNSVFYMKGAFLQELIKSDREIEEYVEKNYKNRIKSLMFALYEQGKREGYIQKNLSNEIIYLYVETFRRGLKENASNLELLISDNHTFEELIHLFFYGLIKKTE</sequence>
<comment type="caution">
    <text evidence="4">The sequence shown here is derived from an EMBL/GenBank/DDBJ whole genome shotgun (WGS) entry which is preliminary data.</text>
</comment>